<dbReference type="PANTHER" id="PTHR42718">
    <property type="entry name" value="MAJOR FACILITATOR SUPERFAMILY MULTIDRUG TRANSPORTER MFSC"/>
    <property type="match status" value="1"/>
</dbReference>
<organism evidence="11 12">
    <name type="scientific">Streptomyces flaveus</name>
    <dbReference type="NCBI Taxonomy" id="66370"/>
    <lineage>
        <taxon>Bacteria</taxon>
        <taxon>Bacillati</taxon>
        <taxon>Actinomycetota</taxon>
        <taxon>Actinomycetes</taxon>
        <taxon>Kitasatosporales</taxon>
        <taxon>Streptomycetaceae</taxon>
        <taxon>Streptomyces</taxon>
        <taxon>Streptomyces aurantiacus group</taxon>
    </lineage>
</organism>
<feature type="transmembrane region" description="Helical" evidence="9">
    <location>
        <begin position="407"/>
        <end position="426"/>
    </location>
</feature>
<evidence type="ECO:0000313" key="12">
    <source>
        <dbReference type="Proteomes" id="UP000637788"/>
    </source>
</evidence>
<dbReference type="InterPro" id="IPR036259">
    <property type="entry name" value="MFS_trans_sf"/>
</dbReference>
<gene>
    <name evidence="11" type="ORF">GCM10010094_15390</name>
</gene>
<dbReference type="Pfam" id="PF07690">
    <property type="entry name" value="MFS_1"/>
    <property type="match status" value="1"/>
</dbReference>
<dbReference type="GO" id="GO:0046677">
    <property type="term" value="P:response to antibiotic"/>
    <property type="evidence" value="ECO:0007669"/>
    <property type="project" value="UniProtKB-KW"/>
</dbReference>
<evidence type="ECO:0000256" key="7">
    <source>
        <dbReference type="ARBA" id="ARBA00023251"/>
    </source>
</evidence>
<keyword evidence="4 9" id="KW-0812">Transmembrane</keyword>
<keyword evidence="5 9" id="KW-1133">Transmembrane helix</keyword>
<evidence type="ECO:0000259" key="10">
    <source>
        <dbReference type="PROSITE" id="PS50850"/>
    </source>
</evidence>
<dbReference type="GO" id="GO:0022857">
    <property type="term" value="F:transmembrane transporter activity"/>
    <property type="evidence" value="ECO:0007669"/>
    <property type="project" value="InterPro"/>
</dbReference>
<reference evidence="11" key="2">
    <citation type="submission" date="2020-09" db="EMBL/GenBank/DDBJ databases">
        <authorList>
            <person name="Sun Q."/>
            <person name="Ohkuma M."/>
        </authorList>
    </citation>
    <scope>NUCLEOTIDE SEQUENCE</scope>
    <source>
        <strain evidence="11">JCM 3035</strain>
    </source>
</reference>
<dbReference type="PANTHER" id="PTHR42718:SF47">
    <property type="entry name" value="METHYL VIOLOGEN RESISTANCE PROTEIN SMVA"/>
    <property type="match status" value="1"/>
</dbReference>
<feature type="region of interest" description="Disordered" evidence="8">
    <location>
        <begin position="490"/>
        <end position="516"/>
    </location>
</feature>
<dbReference type="RefSeq" id="WP_189321120.1">
    <property type="nucleotide sequence ID" value="NZ_BMPQ01000003.1"/>
</dbReference>
<dbReference type="EMBL" id="BMPQ01000003">
    <property type="protein sequence ID" value="GGK55889.1"/>
    <property type="molecule type" value="Genomic_DNA"/>
</dbReference>
<evidence type="ECO:0000313" key="11">
    <source>
        <dbReference type="EMBL" id="GGK55889.1"/>
    </source>
</evidence>
<keyword evidence="3" id="KW-1003">Cell membrane</keyword>
<accession>A0A917VAN6</accession>
<dbReference type="Gene3D" id="1.20.1250.20">
    <property type="entry name" value="MFS general substrate transporter like domains"/>
    <property type="match status" value="1"/>
</dbReference>
<evidence type="ECO:0000256" key="1">
    <source>
        <dbReference type="ARBA" id="ARBA00004651"/>
    </source>
</evidence>
<feature type="transmembrane region" description="Helical" evidence="9">
    <location>
        <begin position="53"/>
        <end position="71"/>
    </location>
</feature>
<evidence type="ECO:0000256" key="3">
    <source>
        <dbReference type="ARBA" id="ARBA00022475"/>
    </source>
</evidence>
<dbReference type="Gene3D" id="1.20.1720.10">
    <property type="entry name" value="Multidrug resistance protein D"/>
    <property type="match status" value="1"/>
</dbReference>
<dbReference type="SUPFAM" id="SSF103473">
    <property type="entry name" value="MFS general substrate transporter"/>
    <property type="match status" value="1"/>
</dbReference>
<evidence type="ECO:0000256" key="8">
    <source>
        <dbReference type="SAM" id="MobiDB-lite"/>
    </source>
</evidence>
<evidence type="ECO:0000256" key="2">
    <source>
        <dbReference type="ARBA" id="ARBA00022448"/>
    </source>
</evidence>
<dbReference type="InterPro" id="IPR020846">
    <property type="entry name" value="MFS_dom"/>
</dbReference>
<keyword evidence="2" id="KW-0813">Transport</keyword>
<sequence>MDEQRVSHSPDLRAWLGLLVILGPVLLVAMDGSVLFLAMPKVTEALSPTADEALWILDIYGFAVGSLLIAFGSIGDRYGRLKLLVIGAAVFGVGSAGAAFATSPELLVVFRALMGVAGATLLPSALAVLSELFTDPRRRAQAIGIFAAAFAAGFAIGPVVGGQLLSRFWWGSVFLINLPVVLLFLILAPILLREVRATRPGRVDALSVLLSAAGLLLTVYAIKHAVAKGLTATPAVTGVAGIIILGWFARRQRRLEHPLIDFRLFRDRVFTIAIITGLLPLAAWSAAAYLAGIYLQSVLGLSVLHAALLALPGAAVLTVTCIVTPALVGRIGKRAALITCHFCVATGLLLLLPTGVSGGIGWYIASTVIAGIGYGISFSVVADTAVAAVPTERAGSAAAIAETSNEIGNALGIALLGSLAALIFRLHGPDLADTLDETLQIPDLAPAVMGNAKTAFVNGLHAAAITAGILHGALGILALRWIPRTLPNTGDADAEPLAQDAAEESSVRRTPPRPCL</sequence>
<comment type="caution">
    <text evidence="11">The sequence shown here is derived from an EMBL/GenBank/DDBJ whole genome shotgun (WGS) entry which is preliminary data.</text>
</comment>
<feature type="transmembrane region" description="Helical" evidence="9">
    <location>
        <begin position="12"/>
        <end position="38"/>
    </location>
</feature>
<reference evidence="11" key="1">
    <citation type="journal article" date="2014" name="Int. J. Syst. Evol. Microbiol.">
        <title>Complete genome sequence of Corynebacterium casei LMG S-19264T (=DSM 44701T), isolated from a smear-ripened cheese.</title>
        <authorList>
            <consortium name="US DOE Joint Genome Institute (JGI-PGF)"/>
            <person name="Walter F."/>
            <person name="Albersmeier A."/>
            <person name="Kalinowski J."/>
            <person name="Ruckert C."/>
        </authorList>
    </citation>
    <scope>NUCLEOTIDE SEQUENCE</scope>
    <source>
        <strain evidence="11">JCM 3035</strain>
    </source>
</reference>
<evidence type="ECO:0000256" key="9">
    <source>
        <dbReference type="SAM" id="Phobius"/>
    </source>
</evidence>
<feature type="transmembrane region" description="Helical" evidence="9">
    <location>
        <begin position="269"/>
        <end position="291"/>
    </location>
</feature>
<protein>
    <submittedName>
        <fullName evidence="11">MFS transporter</fullName>
    </submittedName>
</protein>
<feature type="transmembrane region" description="Helical" evidence="9">
    <location>
        <begin position="459"/>
        <end position="479"/>
    </location>
</feature>
<feature type="transmembrane region" description="Helical" evidence="9">
    <location>
        <begin position="83"/>
        <end position="102"/>
    </location>
</feature>
<comment type="subcellular location">
    <subcellularLocation>
        <location evidence="1">Cell membrane</location>
        <topology evidence="1">Multi-pass membrane protein</topology>
    </subcellularLocation>
</comment>
<feature type="transmembrane region" description="Helical" evidence="9">
    <location>
        <begin position="142"/>
        <end position="162"/>
    </location>
</feature>
<feature type="transmembrane region" description="Helical" evidence="9">
    <location>
        <begin position="360"/>
        <end position="386"/>
    </location>
</feature>
<dbReference type="AlphaFoldDB" id="A0A917VAN6"/>
<feature type="transmembrane region" description="Helical" evidence="9">
    <location>
        <begin position="229"/>
        <end position="248"/>
    </location>
</feature>
<keyword evidence="12" id="KW-1185">Reference proteome</keyword>
<feature type="transmembrane region" description="Helical" evidence="9">
    <location>
        <begin position="168"/>
        <end position="191"/>
    </location>
</feature>
<dbReference type="PROSITE" id="PS50850">
    <property type="entry name" value="MFS"/>
    <property type="match status" value="1"/>
</dbReference>
<dbReference type="CDD" id="cd17321">
    <property type="entry name" value="MFS_MMR_MDR_like"/>
    <property type="match status" value="1"/>
</dbReference>
<feature type="transmembrane region" description="Helical" evidence="9">
    <location>
        <begin position="303"/>
        <end position="328"/>
    </location>
</feature>
<dbReference type="GO" id="GO:0005886">
    <property type="term" value="C:plasma membrane"/>
    <property type="evidence" value="ECO:0007669"/>
    <property type="project" value="UniProtKB-SubCell"/>
</dbReference>
<keyword evidence="7" id="KW-0046">Antibiotic resistance</keyword>
<proteinExistence type="predicted"/>
<dbReference type="InterPro" id="IPR011701">
    <property type="entry name" value="MFS"/>
</dbReference>
<evidence type="ECO:0000256" key="6">
    <source>
        <dbReference type="ARBA" id="ARBA00023136"/>
    </source>
</evidence>
<name>A0A917VAN6_9ACTN</name>
<keyword evidence="6 9" id="KW-0472">Membrane</keyword>
<feature type="domain" description="Major facilitator superfamily (MFS) profile" evidence="10">
    <location>
        <begin position="17"/>
        <end position="490"/>
    </location>
</feature>
<feature type="transmembrane region" description="Helical" evidence="9">
    <location>
        <begin position="203"/>
        <end position="223"/>
    </location>
</feature>
<evidence type="ECO:0000256" key="4">
    <source>
        <dbReference type="ARBA" id="ARBA00022692"/>
    </source>
</evidence>
<feature type="transmembrane region" description="Helical" evidence="9">
    <location>
        <begin position="108"/>
        <end position="130"/>
    </location>
</feature>
<dbReference type="Proteomes" id="UP000637788">
    <property type="component" value="Unassembled WGS sequence"/>
</dbReference>
<feature type="transmembrane region" description="Helical" evidence="9">
    <location>
        <begin position="335"/>
        <end position="354"/>
    </location>
</feature>
<evidence type="ECO:0000256" key="5">
    <source>
        <dbReference type="ARBA" id="ARBA00022989"/>
    </source>
</evidence>